<keyword evidence="5" id="KW-0808">Transferase</keyword>
<evidence type="ECO:0000256" key="5">
    <source>
        <dbReference type="ARBA" id="ARBA00022679"/>
    </source>
</evidence>
<dbReference type="GO" id="GO:0000139">
    <property type="term" value="C:Golgi membrane"/>
    <property type="evidence" value="ECO:0007669"/>
    <property type="project" value="UniProtKB-SubCell"/>
</dbReference>
<reference evidence="19" key="1">
    <citation type="submission" date="2022-11" db="UniProtKB">
        <authorList>
            <consortium name="EnsemblMetazoa"/>
        </authorList>
    </citation>
    <scope>IDENTIFICATION</scope>
</reference>
<dbReference type="Proteomes" id="UP000887568">
    <property type="component" value="Unplaced"/>
</dbReference>
<evidence type="ECO:0000256" key="6">
    <source>
        <dbReference type="ARBA" id="ARBA00022692"/>
    </source>
</evidence>
<keyword evidence="7" id="KW-0735">Signal-anchor</keyword>
<dbReference type="GeneID" id="119718778"/>
<comment type="catalytic activity">
    <reaction evidence="16">
        <text>a 3-O-[N-acetyl-alpha-D-galactosaminyl]-L-threonyl-[protein] + CMP-N-acetyl-beta-neuraminate = a 3-O-[N-acetyl-alpha-neuraminosyl-(2-&gt;6)-N-acetyl-alpha-D-galactosaminyl]-L-threonyl-[protein] + CMP + H(+)</text>
        <dbReference type="Rhea" id="RHEA:81643"/>
        <dbReference type="Rhea" id="RHEA-COMP:11689"/>
        <dbReference type="Rhea" id="RHEA-COMP:19720"/>
        <dbReference type="ChEBI" id="CHEBI:15378"/>
        <dbReference type="ChEBI" id="CHEBI:57812"/>
        <dbReference type="ChEBI" id="CHEBI:60377"/>
        <dbReference type="ChEBI" id="CHEBI:87075"/>
        <dbReference type="ChEBI" id="CHEBI:231970"/>
    </reaction>
    <physiologicalReaction direction="left-to-right" evidence="16">
        <dbReference type="Rhea" id="RHEA:81644"/>
    </physiologicalReaction>
</comment>
<evidence type="ECO:0000256" key="18">
    <source>
        <dbReference type="SAM" id="Phobius"/>
    </source>
</evidence>
<evidence type="ECO:0000256" key="1">
    <source>
        <dbReference type="ARBA" id="ARBA00004323"/>
    </source>
</evidence>
<evidence type="ECO:0000313" key="19">
    <source>
        <dbReference type="EnsemblMetazoa" id="XP_038044122.1"/>
    </source>
</evidence>
<feature type="transmembrane region" description="Helical" evidence="18">
    <location>
        <begin position="12"/>
        <end position="32"/>
    </location>
</feature>
<dbReference type="RefSeq" id="XP_038044122.1">
    <property type="nucleotide sequence ID" value="XM_038188194.1"/>
</dbReference>
<keyword evidence="11" id="KW-1015">Disulfide bond</keyword>
<accession>A0A913YXM6</accession>
<evidence type="ECO:0000256" key="10">
    <source>
        <dbReference type="ARBA" id="ARBA00023136"/>
    </source>
</evidence>
<evidence type="ECO:0000256" key="8">
    <source>
        <dbReference type="ARBA" id="ARBA00022989"/>
    </source>
</evidence>
<organism evidence="19 20">
    <name type="scientific">Patiria miniata</name>
    <name type="common">Bat star</name>
    <name type="synonym">Asterina miniata</name>
    <dbReference type="NCBI Taxonomy" id="46514"/>
    <lineage>
        <taxon>Eukaryota</taxon>
        <taxon>Metazoa</taxon>
        <taxon>Echinodermata</taxon>
        <taxon>Eleutherozoa</taxon>
        <taxon>Asterozoa</taxon>
        <taxon>Asteroidea</taxon>
        <taxon>Valvatacea</taxon>
        <taxon>Valvatida</taxon>
        <taxon>Asterinidae</taxon>
        <taxon>Patiria</taxon>
    </lineage>
</organism>
<dbReference type="Gene3D" id="3.90.1480.20">
    <property type="entry name" value="Glycosyl transferase family 29"/>
    <property type="match status" value="1"/>
</dbReference>
<evidence type="ECO:0000256" key="12">
    <source>
        <dbReference type="ARBA" id="ARBA00023180"/>
    </source>
</evidence>
<dbReference type="InterPro" id="IPR038578">
    <property type="entry name" value="GT29-like_sf"/>
</dbReference>
<keyword evidence="8 18" id="KW-1133">Transmembrane helix</keyword>
<evidence type="ECO:0000256" key="14">
    <source>
        <dbReference type="ARBA" id="ARBA00039109"/>
    </source>
</evidence>
<comment type="catalytic activity">
    <reaction evidence="13">
        <text>a beta-D-galactosyl-(1-&gt;3)-N-acetyl-alpha-D-galactosaminyl derivative + CMP-N-acetyl-beta-neuraminate = a beta-D-galactosyl-(1-&gt;3)-[N-acetyl-alpha-neuraminyl-(2-&gt;6)]-N-acetyl-alpha-D-galactosaminyl derivative + CMP + H(+)</text>
        <dbReference type="Rhea" id="RHEA:11136"/>
        <dbReference type="ChEBI" id="CHEBI:15378"/>
        <dbReference type="ChEBI" id="CHEBI:57812"/>
        <dbReference type="ChEBI" id="CHEBI:60377"/>
        <dbReference type="ChEBI" id="CHEBI:133470"/>
        <dbReference type="ChEBI" id="CHEBI:140764"/>
        <dbReference type="EC" id="2.4.3.3"/>
    </reaction>
    <physiologicalReaction direction="left-to-right" evidence="13">
        <dbReference type="Rhea" id="RHEA:11137"/>
    </physiologicalReaction>
</comment>
<keyword evidence="10 18" id="KW-0472">Membrane</keyword>
<dbReference type="FunFam" id="3.90.1480.20:FF:000015">
    <property type="entry name" value="Lactosylceramide alpha-2,3-sialyltransferase"/>
    <property type="match status" value="1"/>
</dbReference>
<keyword evidence="6 18" id="KW-0812">Transmembrane</keyword>
<dbReference type="InterPro" id="IPR012163">
    <property type="entry name" value="Sialyl_trans"/>
</dbReference>
<dbReference type="OrthoDB" id="10264956at2759"/>
<dbReference type="EnsemblMetazoa" id="XM_038188194.1">
    <property type="protein sequence ID" value="XP_038044122.1"/>
    <property type="gene ID" value="LOC119718778"/>
</dbReference>
<comment type="catalytic activity">
    <reaction evidence="15">
        <text>a 3-O-[N-acetyl-alpha-neuraminyl-(2-&gt;3)-beta-D-galactosyl-(1-&gt;3)-N-acetyl-alpha-D-galactosaminyl]-L-threonyl-[protein] + CMP-N-acetyl-beta-neuraminate = a 3-O-{alpha-Neu5Ac-(2-&gt;3)-beta-D-Gal-(1-&gt;3)-[alpha-Neu5Ac-(2-&gt;6)]-alpha-D-GalNAc}-L-threonyl-[protein] + CMP + H(+)</text>
        <dbReference type="Rhea" id="RHEA:81659"/>
        <dbReference type="Rhea" id="RHEA-COMP:14417"/>
        <dbReference type="Rhea" id="RHEA-COMP:16763"/>
        <dbReference type="ChEBI" id="CHEBI:15378"/>
        <dbReference type="ChEBI" id="CHEBI:57812"/>
        <dbReference type="ChEBI" id="CHEBI:60377"/>
        <dbReference type="ChEBI" id="CHEBI:139598"/>
        <dbReference type="ChEBI" id="CHEBI:156398"/>
    </reaction>
    <physiologicalReaction direction="left-to-right" evidence="15">
        <dbReference type="Rhea" id="RHEA:81660"/>
    </physiologicalReaction>
</comment>
<evidence type="ECO:0000256" key="11">
    <source>
        <dbReference type="ARBA" id="ARBA00023157"/>
    </source>
</evidence>
<sequence>MAFRFKVTRSVKAVMGVALLVYIGTFLVGMMARMHKPTFPWTSDKDDYAAWRETVASHDAILDSKNKENSLAGRRPQAPNRTLVEKLGIRTGYQTEKVKKEERKTVPCPKTVASLAKYSKWFKERYRQDVKLFLDKDDINNYDNLSASGLPFGFRRQNKTVISQILQHKDFSNPPVHGASGKQGCIRCAVVGCGGILNGSEAGEEIDGHDYIFRLNRALSAGKFAKDVGKRTTFYTFFPESQHLTDVEDKNALFFFTLFKAYDADYALNMMNGDDPPKYVSRGKTYKVRKPILDPKKVKFVHPAFFTYVFKTFLDSKAYRPTTGALVVFLALHICDEITIYGFGYDPRFTMHYYDTKFVVHTNASTGSHDVDNERKLWHKLHEEGVIRLFKRDV</sequence>
<evidence type="ECO:0000256" key="17">
    <source>
        <dbReference type="PIRSR" id="PIRSR005557-2"/>
    </source>
</evidence>
<evidence type="ECO:0000256" key="3">
    <source>
        <dbReference type="ARBA" id="ARBA00006003"/>
    </source>
</evidence>
<comment type="similarity">
    <text evidence="3">Belongs to the glycosyltransferase 29 family.</text>
</comment>
<dbReference type="Pfam" id="PF00777">
    <property type="entry name" value="Glyco_transf_29"/>
    <property type="match status" value="1"/>
</dbReference>
<evidence type="ECO:0000256" key="4">
    <source>
        <dbReference type="ARBA" id="ARBA00022676"/>
    </source>
</evidence>
<keyword evidence="4" id="KW-0328">Glycosyltransferase</keyword>
<name>A0A913YXM6_PATMI</name>
<comment type="subcellular location">
    <subcellularLocation>
        <location evidence="1">Golgi apparatus membrane</location>
        <topology evidence="1">Single-pass type II membrane protein</topology>
    </subcellularLocation>
</comment>
<evidence type="ECO:0000256" key="13">
    <source>
        <dbReference type="ARBA" id="ARBA00036348"/>
    </source>
</evidence>
<evidence type="ECO:0000256" key="7">
    <source>
        <dbReference type="ARBA" id="ARBA00022968"/>
    </source>
</evidence>
<evidence type="ECO:0000256" key="16">
    <source>
        <dbReference type="ARBA" id="ARBA00052285"/>
    </source>
</evidence>
<protein>
    <recommendedName>
        <fullName evidence="14">alpha-N-acetylgalactosaminide alpha-2,6-sialyltransferase</fullName>
        <ecNumber evidence="14">2.4.3.3</ecNumber>
    </recommendedName>
</protein>
<dbReference type="PANTHER" id="PTHR45941">
    <property type="entry name" value="ALPHA-N-ACETYLGALACTOSAMINIDE ALPHA-2,6-SIALYLTRANSFERASE 2-LIKE-RELATED"/>
    <property type="match status" value="1"/>
</dbReference>
<proteinExistence type="inferred from homology"/>
<dbReference type="GO" id="GO:0001665">
    <property type="term" value="F:alpha-N-acetylgalactosaminide alpha-2,6-sialyltransferase activity"/>
    <property type="evidence" value="ECO:0007669"/>
    <property type="project" value="UniProtKB-EC"/>
</dbReference>
<evidence type="ECO:0000256" key="9">
    <source>
        <dbReference type="ARBA" id="ARBA00023034"/>
    </source>
</evidence>
<dbReference type="OMA" id="NERALWR"/>
<evidence type="ECO:0000256" key="15">
    <source>
        <dbReference type="ARBA" id="ARBA00050664"/>
    </source>
</evidence>
<dbReference type="PIRSF" id="PIRSF005557">
    <property type="entry name" value="Sialyl_trans"/>
    <property type="match status" value="1"/>
</dbReference>
<evidence type="ECO:0000313" key="20">
    <source>
        <dbReference type="Proteomes" id="UP000887568"/>
    </source>
</evidence>
<dbReference type="PANTHER" id="PTHR45941:SF8">
    <property type="entry name" value="ALPHA-N-ACETYLGALACTOSAMINIDE ALPHA-2,6-SIALYLTRANSFERASE 1-LIKE"/>
    <property type="match status" value="1"/>
</dbReference>
<evidence type="ECO:0000256" key="2">
    <source>
        <dbReference type="ARBA" id="ARBA00004922"/>
    </source>
</evidence>
<dbReference type="EC" id="2.4.3.3" evidence="14"/>
<keyword evidence="12" id="KW-0325">Glycoprotein</keyword>
<feature type="disulfide bond" evidence="17">
    <location>
        <begin position="188"/>
        <end position="335"/>
    </location>
</feature>
<keyword evidence="20" id="KW-1185">Reference proteome</keyword>
<dbReference type="InterPro" id="IPR001675">
    <property type="entry name" value="Glyco_trans_29"/>
</dbReference>
<keyword evidence="9" id="KW-0333">Golgi apparatus</keyword>
<dbReference type="AlphaFoldDB" id="A0A913YXM6"/>
<comment type="pathway">
    <text evidence="2">Protein modification; protein glycosylation.</text>
</comment>